<name>A0A7S0MKH4_9CRYP</name>
<reference evidence="3" key="1">
    <citation type="submission" date="2021-01" db="EMBL/GenBank/DDBJ databases">
        <authorList>
            <person name="Corre E."/>
            <person name="Pelletier E."/>
            <person name="Niang G."/>
            <person name="Scheremetjew M."/>
            <person name="Finn R."/>
            <person name="Kale V."/>
            <person name="Holt S."/>
            <person name="Cochrane G."/>
            <person name="Meng A."/>
            <person name="Brown T."/>
            <person name="Cohen L."/>
        </authorList>
    </citation>
    <scope>NUCLEOTIDE SEQUENCE</scope>
    <source>
        <strain evidence="3">CCAP979/52</strain>
    </source>
</reference>
<keyword evidence="2" id="KW-1133">Transmembrane helix</keyword>
<proteinExistence type="predicted"/>
<sequence length="347" mass="37833">MFQQSVYEIKEVAVVIQLSMLSDNNSRTHLEEVDLIAEDEQERIVEDFTKKQERIEKIFSQLLFIISSPIFLFFLFHSYSQAISEWTWPFVALKGSDAVNLLDNCSSVLLFPELFPVLNLSFPGWSPTGILRKSFHCPVHVVFHPFGKRNALPFPSSFASPVSTRHGAGVMRHVGAGVLSYLALSLAPLPRRQCRPVRIALHPVDDGAHVAVDAGRDRPARGSQVPPQVRMTIGAAGGRGAASGQMRPRDHRAASRRSARVSCRGLGGTGAAGRPQEPPHAQCAASGRTLGSAHPPAALPGRFSRRAGTTCHQQSRPGHAGPGLGLDPSLELERSQSPSESQRRLQR</sequence>
<dbReference type="AlphaFoldDB" id="A0A7S0MKH4"/>
<keyword evidence="2" id="KW-0472">Membrane</keyword>
<feature type="region of interest" description="Disordered" evidence="1">
    <location>
        <begin position="235"/>
        <end position="347"/>
    </location>
</feature>
<evidence type="ECO:0000256" key="1">
    <source>
        <dbReference type="SAM" id="MobiDB-lite"/>
    </source>
</evidence>
<accession>A0A7S0MKH4</accession>
<dbReference type="EMBL" id="HBEZ01039800">
    <property type="protein sequence ID" value="CAD8644221.1"/>
    <property type="molecule type" value="Transcribed_RNA"/>
</dbReference>
<evidence type="ECO:0000256" key="2">
    <source>
        <dbReference type="SAM" id="Phobius"/>
    </source>
</evidence>
<gene>
    <name evidence="3" type="ORF">CCUR1050_LOCUS21906</name>
</gene>
<evidence type="ECO:0000313" key="3">
    <source>
        <dbReference type="EMBL" id="CAD8644221.1"/>
    </source>
</evidence>
<keyword evidence="2" id="KW-0812">Transmembrane</keyword>
<organism evidence="3">
    <name type="scientific">Cryptomonas curvata</name>
    <dbReference type="NCBI Taxonomy" id="233186"/>
    <lineage>
        <taxon>Eukaryota</taxon>
        <taxon>Cryptophyceae</taxon>
        <taxon>Cryptomonadales</taxon>
        <taxon>Cryptomonadaceae</taxon>
        <taxon>Cryptomonas</taxon>
    </lineage>
</organism>
<feature type="transmembrane region" description="Helical" evidence="2">
    <location>
        <begin position="58"/>
        <end position="79"/>
    </location>
</feature>
<protein>
    <submittedName>
        <fullName evidence="3">Uncharacterized protein</fullName>
    </submittedName>
</protein>